<name>A0ABN4YBM3_9GAMM</name>
<feature type="compositionally biased region" description="Low complexity" evidence="1">
    <location>
        <begin position="178"/>
        <end position="189"/>
    </location>
</feature>
<dbReference type="RefSeq" id="WP_156003170.1">
    <property type="nucleotide sequence ID" value="NZ_CP020472.1"/>
</dbReference>
<dbReference type="Gene3D" id="2.60.40.10">
    <property type="entry name" value="Immunoglobulins"/>
    <property type="match status" value="1"/>
</dbReference>
<feature type="compositionally biased region" description="Polar residues" evidence="1">
    <location>
        <begin position="93"/>
        <end position="103"/>
    </location>
</feature>
<evidence type="ECO:0008006" key="4">
    <source>
        <dbReference type="Google" id="ProtNLM"/>
    </source>
</evidence>
<feature type="region of interest" description="Disordered" evidence="1">
    <location>
        <begin position="145"/>
        <end position="189"/>
    </location>
</feature>
<accession>A0ABN4YBM3</accession>
<feature type="region of interest" description="Disordered" evidence="1">
    <location>
        <begin position="75"/>
        <end position="103"/>
    </location>
</feature>
<proteinExistence type="predicted"/>
<evidence type="ECO:0000256" key="1">
    <source>
        <dbReference type="SAM" id="MobiDB-lite"/>
    </source>
</evidence>
<feature type="compositionally biased region" description="Polar residues" evidence="1">
    <location>
        <begin position="167"/>
        <end position="177"/>
    </location>
</feature>
<dbReference type="SUPFAM" id="SSF49478">
    <property type="entry name" value="Cna protein B-type domain"/>
    <property type="match status" value="1"/>
</dbReference>
<dbReference type="Proteomes" id="UP000191820">
    <property type="component" value="Chromosome"/>
</dbReference>
<sequence>MLFRHINRIAKYTFCICLLLLYIETINPGLESSTPWRTDSIDFIANLNLAASNNQSQHKEREIPDKEATVNDSLTKTTSSLQQSTSFQRQTKSKTMASESITTKPEPELTITSKPIALTSTVLTVASTSALVKPIIVNSESKKKVNIQPETVSSKRAPTIDSAPINGLSNLPTNQEFSQQSSQKTSQQVTLSDAPKLIQAISPVTVASTANDPEIALANCSRRLTRSYTSSAANEEQFLVGQFNYGSEQLSDEIFIYQDKATLYLPIQFLADNLMLPLQVNMQPLSVSGWYLTTENTVDISQHLMQFTAQNSDCNQNPTDVYFDDWDIYVDIEVVEQILGLEIHFDHARQLLAVNENTLVPLSQLLERQKRHQQFNHQKNANDQQRMRQVTSEYATIGDLALHADVGVSQRKQIETQQPKVDGFIQARTDLLGHSAYAGYSWSEYGETFNAYIEKAMADTWVKYYRLGSIDSHNLALVSGASSGEGLILNAGDAFSDDIRYIVVEGELEPGWDVELYRNGGLISVQRVGDNGQYRFEQVPYYIGTNQYQLRLFGPNGETRTESFSKLLDPSLMQADSFGMNFGVMQREQDDLKQVYASANWAVSDNFSAGIALIEQQVSDNKWLFNPSLTLSMLTDNSVWQLNLTGNETGTAANIIAQGSNSLIDWQAEWAHYQDFESWENPNNQVKQLANINVNGNLDHTNMSWGLNGSWQEQNFGTDSIYLGATVAGQFQHLALSNELSWQNIADTQRWANRLALSGRVSDWYLRSYADIALLPTTELTQLVSNASTSLSEQSNYQFEVRYQPMALAEVTVRNSLSYFLDTTTLRLTLENDSEGDWFAQFKWSSSALLIAPDNTWLLDRVSHLNTGSVKIIAFQDDNNNGLYDEDELPLSGLRFSGHSQADSATDERGQLLITHIQTSRPHRLVLNEQSLPDPFLLPQNSILLVNAHPGNVAEVLFPVLFTAELDGEIFYDDGVAAKGVLVTLIDDADNQYHARVEYDGVFIFEQLVPGRYQIEINKQRQATPIELKPGEYVTLATQTISR</sequence>
<keyword evidence="3" id="KW-1185">Reference proteome</keyword>
<evidence type="ECO:0000313" key="3">
    <source>
        <dbReference type="Proteomes" id="UP000191820"/>
    </source>
</evidence>
<reference evidence="2 3" key="1">
    <citation type="submission" date="2017-03" db="EMBL/GenBank/DDBJ databases">
        <title>Genome sequencing of Shewanella japonica KCTC 22435.</title>
        <authorList>
            <person name="Kim K.M."/>
        </authorList>
    </citation>
    <scope>NUCLEOTIDE SEQUENCE [LARGE SCALE GENOMIC DNA]</scope>
    <source>
        <strain evidence="2 3">KCTC 22435</strain>
    </source>
</reference>
<organism evidence="2 3">
    <name type="scientific">Shewanella japonica</name>
    <dbReference type="NCBI Taxonomy" id="93973"/>
    <lineage>
        <taxon>Bacteria</taxon>
        <taxon>Pseudomonadati</taxon>
        <taxon>Pseudomonadota</taxon>
        <taxon>Gammaproteobacteria</taxon>
        <taxon>Alteromonadales</taxon>
        <taxon>Shewanellaceae</taxon>
        <taxon>Shewanella</taxon>
    </lineage>
</organism>
<gene>
    <name evidence="2" type="ORF">SJ2017_1136</name>
</gene>
<protein>
    <recommendedName>
        <fullName evidence="4">SD-repeat containing protein B domain-containing protein</fullName>
    </recommendedName>
</protein>
<evidence type="ECO:0000313" key="2">
    <source>
        <dbReference type="EMBL" id="ARD21463.1"/>
    </source>
</evidence>
<dbReference type="InterPro" id="IPR013783">
    <property type="entry name" value="Ig-like_fold"/>
</dbReference>
<feature type="compositionally biased region" description="Low complexity" evidence="1">
    <location>
        <begin position="75"/>
        <end position="90"/>
    </location>
</feature>
<dbReference type="EMBL" id="CP020472">
    <property type="protein sequence ID" value="ARD21463.1"/>
    <property type="molecule type" value="Genomic_DNA"/>
</dbReference>